<dbReference type="Pfam" id="PF21687">
    <property type="entry name" value="T2SSK_1st"/>
    <property type="match status" value="1"/>
</dbReference>
<keyword evidence="14" id="KW-1185">Reference proteome</keyword>
<evidence type="ECO:0000256" key="1">
    <source>
        <dbReference type="ARBA" id="ARBA00004533"/>
    </source>
</evidence>
<dbReference type="InterPro" id="IPR045584">
    <property type="entry name" value="Pilin-like"/>
</dbReference>
<proteinExistence type="inferred from homology"/>
<keyword evidence="6" id="KW-0812">Transmembrane</keyword>
<dbReference type="PIRSF" id="PIRSF002786">
    <property type="entry name" value="XcpX"/>
    <property type="match status" value="1"/>
</dbReference>
<dbReference type="PANTHER" id="PTHR38831">
    <property type="entry name" value="TYPE II SECRETION SYSTEM PROTEIN K"/>
    <property type="match status" value="1"/>
</dbReference>
<evidence type="ECO:0000256" key="7">
    <source>
        <dbReference type="ARBA" id="ARBA00022927"/>
    </source>
</evidence>
<name>K6XBD0_9ALTE</name>
<keyword evidence="8" id="KW-1133">Transmembrane helix</keyword>
<evidence type="ECO:0000259" key="11">
    <source>
        <dbReference type="Pfam" id="PF03934"/>
    </source>
</evidence>
<dbReference type="Proteomes" id="UP000006327">
    <property type="component" value="Unassembled WGS sequence"/>
</dbReference>
<keyword evidence="9 10" id="KW-0472">Membrane</keyword>
<evidence type="ECO:0000313" key="14">
    <source>
        <dbReference type="Proteomes" id="UP000006327"/>
    </source>
</evidence>
<dbReference type="EMBL" id="BAEO01000012">
    <property type="protein sequence ID" value="GAC17924.1"/>
    <property type="molecule type" value="Genomic_DNA"/>
</dbReference>
<evidence type="ECO:0000256" key="9">
    <source>
        <dbReference type="ARBA" id="ARBA00023136"/>
    </source>
</evidence>
<sequence length="332" mass="37313">MNPQKSKQQGVALIVVLLIVAIVSVLATEMGSRLQLQVKRASNIKENNQAYWYAMGAEQYARKSIKQLMVNDGKVIHLEQPWNQEFVYPIEGGGIQAQLIDMQSCFNLNALRVPADNPSGGGEPLLPDRMLAFERLLQNVDPAIPSYNIDILRDSLVDWLDQDDRQTGYGAEDSEYESLQFPYVAANNFMVHKSELRLIHGVEVSWLRELLKLVCVLPNDSLFLININTVSEENAAVIAAATGLPLSDAQSLLANRGSEGYQTTEAFFNDPSIQALEPRLSEEQKKWFDVKTSHFILHTKTKYNEATFSMKTLFKVDSSNNVNIIRRDFGGF</sequence>
<evidence type="ECO:0000256" key="3">
    <source>
        <dbReference type="ARBA" id="ARBA00022448"/>
    </source>
</evidence>
<comment type="caution">
    <text evidence="13">The sequence shown here is derived from an EMBL/GenBank/DDBJ whole genome shotgun (WGS) entry which is preliminary data.</text>
</comment>
<evidence type="ECO:0000259" key="12">
    <source>
        <dbReference type="Pfam" id="PF21687"/>
    </source>
</evidence>
<dbReference type="RefSeq" id="WP_007617224.1">
    <property type="nucleotide sequence ID" value="NZ_BAEO01000012.1"/>
</dbReference>
<keyword evidence="5 10" id="KW-0997">Cell inner membrane</keyword>
<organism evidence="13 14">
    <name type="scientific">Paraglaciecola arctica BSs20135</name>
    <dbReference type="NCBI Taxonomy" id="493475"/>
    <lineage>
        <taxon>Bacteria</taxon>
        <taxon>Pseudomonadati</taxon>
        <taxon>Pseudomonadota</taxon>
        <taxon>Gammaproteobacteria</taxon>
        <taxon>Alteromonadales</taxon>
        <taxon>Alteromonadaceae</taxon>
        <taxon>Paraglaciecola</taxon>
    </lineage>
</organism>
<dbReference type="SUPFAM" id="SSF54523">
    <property type="entry name" value="Pili subunits"/>
    <property type="match status" value="1"/>
</dbReference>
<reference evidence="13 14" key="1">
    <citation type="journal article" date="2017" name="Antonie Van Leeuwenhoek">
        <title>Rhizobium rhizosphaerae sp. nov., a novel species isolated from rice rhizosphere.</title>
        <authorList>
            <person name="Zhao J.J."/>
            <person name="Zhang J."/>
            <person name="Zhang R.J."/>
            <person name="Zhang C.W."/>
            <person name="Yin H.Q."/>
            <person name="Zhang X.X."/>
        </authorList>
    </citation>
    <scope>NUCLEOTIDE SEQUENCE [LARGE SCALE GENOMIC DNA]</scope>
    <source>
        <strain evidence="13 14">BSs20135</strain>
    </source>
</reference>
<dbReference type="eggNOG" id="COG3156">
    <property type="taxonomic scope" value="Bacteria"/>
</dbReference>
<dbReference type="Gene3D" id="3.30.1300.30">
    <property type="entry name" value="GSPII I/J protein-like"/>
    <property type="match status" value="1"/>
</dbReference>
<dbReference type="PANTHER" id="PTHR38831:SF1">
    <property type="entry name" value="TYPE II SECRETION SYSTEM PROTEIN K-RELATED"/>
    <property type="match status" value="1"/>
</dbReference>
<dbReference type="AlphaFoldDB" id="K6XBD0"/>
<keyword evidence="7" id="KW-0653">Protein transport</keyword>
<dbReference type="Pfam" id="PF03934">
    <property type="entry name" value="T2SSK"/>
    <property type="match status" value="1"/>
</dbReference>
<evidence type="ECO:0000256" key="4">
    <source>
        <dbReference type="ARBA" id="ARBA00022475"/>
    </source>
</evidence>
<dbReference type="STRING" id="493475.GARC_0943"/>
<comment type="subcellular location">
    <subcellularLocation>
        <location evidence="1 10">Cell inner membrane</location>
    </subcellularLocation>
</comment>
<dbReference type="SUPFAM" id="SSF158544">
    <property type="entry name" value="GspK insert domain-like"/>
    <property type="match status" value="2"/>
</dbReference>
<accession>K6XBD0</accession>
<feature type="domain" description="T2SS protein K first SAM-like" evidence="12">
    <location>
        <begin position="104"/>
        <end position="219"/>
    </location>
</feature>
<dbReference type="OrthoDB" id="9788973at2"/>
<dbReference type="NCBIfam" id="NF037980">
    <property type="entry name" value="T2SS_GspK"/>
    <property type="match status" value="1"/>
</dbReference>
<dbReference type="InterPro" id="IPR038072">
    <property type="entry name" value="GspK_central_sf"/>
</dbReference>
<evidence type="ECO:0000256" key="10">
    <source>
        <dbReference type="PIRNR" id="PIRNR002786"/>
    </source>
</evidence>
<dbReference type="GO" id="GO:0009306">
    <property type="term" value="P:protein secretion"/>
    <property type="evidence" value="ECO:0007669"/>
    <property type="project" value="InterPro"/>
</dbReference>
<keyword evidence="4 10" id="KW-1003">Cell membrane</keyword>
<feature type="domain" description="T2SS protein K second SAM-like" evidence="11">
    <location>
        <begin position="225"/>
        <end position="290"/>
    </location>
</feature>
<evidence type="ECO:0000256" key="2">
    <source>
        <dbReference type="ARBA" id="ARBA00007246"/>
    </source>
</evidence>
<comment type="similarity">
    <text evidence="2 10">Belongs to the GSP K family.</text>
</comment>
<dbReference type="InterPro" id="IPR005628">
    <property type="entry name" value="GspK"/>
</dbReference>
<evidence type="ECO:0000256" key="5">
    <source>
        <dbReference type="ARBA" id="ARBA00022519"/>
    </source>
</evidence>
<keyword evidence="3 10" id="KW-0813">Transport</keyword>
<evidence type="ECO:0000256" key="8">
    <source>
        <dbReference type="ARBA" id="ARBA00022989"/>
    </source>
</evidence>
<protein>
    <recommendedName>
        <fullName evidence="10">Type II secretion system protein K</fullName>
    </recommendedName>
</protein>
<dbReference type="InterPro" id="IPR049179">
    <property type="entry name" value="T2SSK_SAM-like_2nd"/>
</dbReference>
<evidence type="ECO:0000313" key="13">
    <source>
        <dbReference type="EMBL" id="GAC17924.1"/>
    </source>
</evidence>
<dbReference type="GO" id="GO:0005886">
    <property type="term" value="C:plasma membrane"/>
    <property type="evidence" value="ECO:0007669"/>
    <property type="project" value="UniProtKB-SubCell"/>
</dbReference>
<dbReference type="InterPro" id="IPR049031">
    <property type="entry name" value="T2SSK_SAM-like_1st"/>
</dbReference>
<evidence type="ECO:0000256" key="6">
    <source>
        <dbReference type="ARBA" id="ARBA00022692"/>
    </source>
</evidence>
<dbReference type="Gene3D" id="1.10.40.60">
    <property type="entry name" value="EpsJ-like"/>
    <property type="match status" value="2"/>
</dbReference>
<gene>
    <name evidence="13" type="primary">exeK</name>
    <name evidence="13" type="ORF">GARC_0943</name>
</gene>